<evidence type="ECO:0000313" key="8">
    <source>
        <dbReference type="EMBL" id="AIU70939.1"/>
    </source>
</evidence>
<dbReference type="CDD" id="cd01335">
    <property type="entry name" value="Radical_SAM"/>
    <property type="match status" value="1"/>
</dbReference>
<dbReference type="SFLD" id="SFLDS00029">
    <property type="entry name" value="Radical_SAM"/>
    <property type="match status" value="1"/>
</dbReference>
<accession>A0A097QWR7</accession>
<comment type="cofactor">
    <cofactor evidence="1">
        <name>[4Fe-4S] cluster</name>
        <dbReference type="ChEBI" id="CHEBI:49883"/>
    </cofactor>
</comment>
<reference evidence="8 9" key="1">
    <citation type="journal article" date="2015" name="Int. J. Syst. Evol. Microbiol.">
        <title>Thermococcus eurythermalis sp. nov., a conditional piezophilic hyperthermophilic archaeon with a wide temperature range isolated from an oil-immersed chimney in the Guaymas Basin.</title>
        <authorList>
            <person name="Zhao W."/>
            <person name="Zeng X."/>
            <person name="Xiao X."/>
        </authorList>
    </citation>
    <scope>NUCLEOTIDE SEQUENCE [LARGE SCALE GENOMIC DNA]</scope>
    <source>
        <strain evidence="8 9">A501</strain>
    </source>
</reference>
<keyword evidence="6" id="KW-0411">Iron-sulfur</keyword>
<evidence type="ECO:0000256" key="1">
    <source>
        <dbReference type="ARBA" id="ARBA00001966"/>
    </source>
</evidence>
<keyword evidence="4" id="KW-0479">Metal-binding</keyword>
<organism evidence="8 9">
    <name type="scientific">Thermococcus eurythermalis</name>
    <dbReference type="NCBI Taxonomy" id="1505907"/>
    <lineage>
        <taxon>Archaea</taxon>
        <taxon>Methanobacteriati</taxon>
        <taxon>Methanobacteriota</taxon>
        <taxon>Thermococci</taxon>
        <taxon>Thermococcales</taxon>
        <taxon>Thermococcaceae</taxon>
        <taxon>Thermococcus</taxon>
    </lineage>
</organism>
<evidence type="ECO:0000259" key="7">
    <source>
        <dbReference type="PROSITE" id="PS51918"/>
    </source>
</evidence>
<dbReference type="GO" id="GO:0046872">
    <property type="term" value="F:metal ion binding"/>
    <property type="evidence" value="ECO:0007669"/>
    <property type="project" value="UniProtKB-KW"/>
</dbReference>
<dbReference type="EMBL" id="CP008887">
    <property type="protein sequence ID" value="AIU70939.1"/>
    <property type="molecule type" value="Genomic_DNA"/>
</dbReference>
<evidence type="ECO:0000256" key="5">
    <source>
        <dbReference type="ARBA" id="ARBA00023004"/>
    </source>
</evidence>
<evidence type="ECO:0000256" key="3">
    <source>
        <dbReference type="ARBA" id="ARBA00022691"/>
    </source>
</evidence>
<dbReference type="InterPro" id="IPR013785">
    <property type="entry name" value="Aldolase_TIM"/>
</dbReference>
<dbReference type="PANTHER" id="PTHR30352">
    <property type="entry name" value="PYRUVATE FORMATE-LYASE-ACTIVATING ENZYME"/>
    <property type="match status" value="1"/>
</dbReference>
<protein>
    <recommendedName>
        <fullName evidence="7">Radical SAM core domain-containing protein</fullName>
    </recommendedName>
</protein>
<dbReference type="GO" id="GO:0003824">
    <property type="term" value="F:catalytic activity"/>
    <property type="evidence" value="ECO:0007669"/>
    <property type="project" value="InterPro"/>
</dbReference>
<dbReference type="GO" id="GO:0051539">
    <property type="term" value="F:4 iron, 4 sulfur cluster binding"/>
    <property type="evidence" value="ECO:0007669"/>
    <property type="project" value="UniProtKB-KW"/>
</dbReference>
<keyword evidence="3" id="KW-0949">S-adenosyl-L-methionine</keyword>
<dbReference type="Gene3D" id="3.20.20.70">
    <property type="entry name" value="Aldolase class I"/>
    <property type="match status" value="1"/>
</dbReference>
<name>A0A097QWR7_9EURY</name>
<dbReference type="PANTHER" id="PTHR30352:SF5">
    <property type="entry name" value="PYRUVATE FORMATE-LYASE 1-ACTIVATING ENZYME"/>
    <property type="match status" value="1"/>
</dbReference>
<dbReference type="InterPro" id="IPR058240">
    <property type="entry name" value="rSAM_sf"/>
</dbReference>
<evidence type="ECO:0000256" key="2">
    <source>
        <dbReference type="ARBA" id="ARBA00022485"/>
    </source>
</evidence>
<dbReference type="Proteomes" id="UP000029980">
    <property type="component" value="Chromosome"/>
</dbReference>
<dbReference type="SUPFAM" id="SSF102114">
    <property type="entry name" value="Radical SAM enzymes"/>
    <property type="match status" value="1"/>
</dbReference>
<keyword evidence="9" id="KW-1185">Reference proteome</keyword>
<evidence type="ECO:0000313" key="9">
    <source>
        <dbReference type="Proteomes" id="UP000029980"/>
    </source>
</evidence>
<sequence>MSFVSSGVAPATLIPGTVDISVFPRTTSIINTTSGQIIQWVYISFQLDRLSSKGQLRHAGAFGWVARLRLALFVRGVRDVTNVYHIVQFQSGDAYAFFHGCHWKCSYCVRTLGLWDLGLPEDVRNELDKLWLQGRVKFLSIEEVVAILKESGVRLAFFGGGEPTIDRELKPLIKRLKEEGIDVWLITNGELLDEELVGMVRGITFSIKALDDGLHRRITGRSNRTVLENFKRFVGSGKVVAETVYVKGLVECDEVLRIARFIASLNPETTFRIDPLVQNPPYEEVDSCIKEVMKILPRTYRIMATKGEPPNLLYPRIG</sequence>
<dbReference type="HOGENOM" id="CLU_978671_0_0_2"/>
<feature type="domain" description="Radical SAM core" evidence="7">
    <location>
        <begin position="87"/>
        <end position="308"/>
    </location>
</feature>
<dbReference type="InterPro" id="IPR034457">
    <property type="entry name" value="Organic_radical-activating"/>
</dbReference>
<dbReference type="Pfam" id="PF04055">
    <property type="entry name" value="Radical_SAM"/>
    <property type="match status" value="1"/>
</dbReference>
<dbReference type="SFLD" id="SFLDG01067">
    <property type="entry name" value="SPASM/twitch_domain_containing"/>
    <property type="match status" value="1"/>
</dbReference>
<dbReference type="InterPro" id="IPR007197">
    <property type="entry name" value="rSAM"/>
</dbReference>
<proteinExistence type="predicted"/>
<gene>
    <name evidence="8" type="ORF">TEU_09195</name>
</gene>
<dbReference type="KEGG" id="teu:TEU_09195"/>
<keyword evidence="2" id="KW-0004">4Fe-4S</keyword>
<keyword evidence="5" id="KW-0408">Iron</keyword>
<dbReference type="STRING" id="1505907.TEU_09195"/>
<evidence type="ECO:0000256" key="4">
    <source>
        <dbReference type="ARBA" id="ARBA00022723"/>
    </source>
</evidence>
<dbReference type="AlphaFoldDB" id="A0A097QWR7"/>
<dbReference type="PROSITE" id="PS51918">
    <property type="entry name" value="RADICAL_SAM"/>
    <property type="match status" value="1"/>
</dbReference>
<evidence type="ECO:0000256" key="6">
    <source>
        <dbReference type="ARBA" id="ARBA00023014"/>
    </source>
</evidence>